<protein>
    <submittedName>
        <fullName evidence="10">Uncharacterized protein LOC106804700 isoform X1</fullName>
    </submittedName>
</protein>
<dbReference type="InterPro" id="IPR027805">
    <property type="entry name" value="Transposase_HTH_dom"/>
</dbReference>
<dbReference type="Proteomes" id="UP000695022">
    <property type="component" value="Unplaced"/>
</dbReference>
<dbReference type="Pfam" id="PF13359">
    <property type="entry name" value="DDE_Tnp_4"/>
    <property type="match status" value="1"/>
</dbReference>
<evidence type="ECO:0000256" key="4">
    <source>
        <dbReference type="ARBA" id="ARBA00022833"/>
    </source>
</evidence>
<feature type="region of interest" description="Disordered" evidence="7">
    <location>
        <begin position="80"/>
        <end position="153"/>
    </location>
</feature>
<evidence type="ECO:0000313" key="9">
    <source>
        <dbReference type="Proteomes" id="UP000695022"/>
    </source>
</evidence>
<name>A0ABM1DNF2_PRICU</name>
<evidence type="ECO:0000259" key="8">
    <source>
        <dbReference type="PROSITE" id="PS50950"/>
    </source>
</evidence>
<dbReference type="SUPFAM" id="SSF57716">
    <property type="entry name" value="Glucocorticoid receptor-like (DNA-binding domain)"/>
    <property type="match status" value="1"/>
</dbReference>
<dbReference type="SMART" id="SM00692">
    <property type="entry name" value="DM3"/>
    <property type="match status" value="1"/>
</dbReference>
<reference evidence="10" key="1">
    <citation type="submission" date="2025-08" db="UniProtKB">
        <authorList>
            <consortium name="RefSeq"/>
        </authorList>
    </citation>
    <scope>IDENTIFICATION</scope>
</reference>
<dbReference type="GeneID" id="106804700"/>
<organism evidence="9 10">
    <name type="scientific">Priapulus caudatus</name>
    <name type="common">Priapulid worm</name>
    <dbReference type="NCBI Taxonomy" id="37621"/>
    <lineage>
        <taxon>Eukaryota</taxon>
        <taxon>Metazoa</taxon>
        <taxon>Ecdysozoa</taxon>
        <taxon>Scalidophora</taxon>
        <taxon>Priapulida</taxon>
        <taxon>Priapulimorpha</taxon>
        <taxon>Priapulimorphida</taxon>
        <taxon>Priapulidae</taxon>
        <taxon>Priapulus</taxon>
    </lineage>
</organism>
<dbReference type="PANTHER" id="PTHR23080">
    <property type="entry name" value="THAP DOMAIN PROTEIN"/>
    <property type="match status" value="1"/>
</dbReference>
<dbReference type="RefSeq" id="XP_014661473.1">
    <property type="nucleotide sequence ID" value="XM_014805987.1"/>
</dbReference>
<evidence type="ECO:0000313" key="10">
    <source>
        <dbReference type="RefSeq" id="XP_014661473.1"/>
    </source>
</evidence>
<keyword evidence="9" id="KW-1185">Reference proteome</keyword>
<feature type="domain" description="THAP-type" evidence="8">
    <location>
        <begin position="1"/>
        <end position="74"/>
    </location>
</feature>
<dbReference type="InterPro" id="IPR027806">
    <property type="entry name" value="HARBI1_dom"/>
</dbReference>
<dbReference type="Pfam" id="PF13613">
    <property type="entry name" value="HTH_Tnp_4"/>
    <property type="match status" value="1"/>
</dbReference>
<proteinExistence type="predicted"/>
<keyword evidence="5 6" id="KW-0238">DNA-binding</keyword>
<accession>A0ABM1DNF2</accession>
<evidence type="ECO:0000256" key="1">
    <source>
        <dbReference type="ARBA" id="ARBA00001968"/>
    </source>
</evidence>
<evidence type="ECO:0000256" key="6">
    <source>
        <dbReference type="PROSITE-ProRule" id="PRU00309"/>
    </source>
</evidence>
<gene>
    <name evidence="10" type="primary">LOC106804700</name>
</gene>
<keyword evidence="4" id="KW-0862">Zinc</keyword>
<comment type="cofactor">
    <cofactor evidence="1">
        <name>a divalent metal cation</name>
        <dbReference type="ChEBI" id="CHEBI:60240"/>
    </cofactor>
</comment>
<evidence type="ECO:0000256" key="5">
    <source>
        <dbReference type="ARBA" id="ARBA00023125"/>
    </source>
</evidence>
<dbReference type="PROSITE" id="PS50950">
    <property type="entry name" value="ZF_THAP"/>
    <property type="match status" value="1"/>
</dbReference>
<evidence type="ECO:0000256" key="3">
    <source>
        <dbReference type="ARBA" id="ARBA00022771"/>
    </source>
</evidence>
<keyword evidence="3 6" id="KW-0863">Zinc-finger</keyword>
<dbReference type="SMART" id="SM00980">
    <property type="entry name" value="THAP"/>
    <property type="match status" value="1"/>
</dbReference>
<dbReference type="Pfam" id="PF05485">
    <property type="entry name" value="THAP"/>
    <property type="match status" value="1"/>
</dbReference>
<feature type="compositionally biased region" description="Polar residues" evidence="7">
    <location>
        <begin position="127"/>
        <end position="150"/>
    </location>
</feature>
<evidence type="ECO:0000256" key="7">
    <source>
        <dbReference type="SAM" id="MobiDB-lite"/>
    </source>
</evidence>
<dbReference type="InterPro" id="IPR006612">
    <property type="entry name" value="THAP_Znf"/>
</dbReference>
<keyword evidence="2" id="KW-0479">Metal-binding</keyword>
<evidence type="ECO:0000256" key="2">
    <source>
        <dbReference type="ARBA" id="ARBA00022723"/>
    </source>
</evidence>
<sequence>MACCVAVGCSNRASMKGIAFYRFPTDRERRNSWITAVRRENWSPTTHSRLCCKHFISGVKSNNSLSPDYVPSVFAHTRSPQKRAGLLAAESHERRTSMKRRKIEQTKRSTAAAALLNLAGTPREPSDATSEPGTSDTPQATSSTDSTFDNDPNKACETLLTMKDIEGMESTTRQLLVEKHDLQGKVDDLKLSEESFRVNNEKVKVFTGLANFNLLMTVFNLIRPNLKDKSSLSPFDQLLLTLMRLRLNVTVQYLSFVFSVHHSTIVRAFSDVIHVLNEKFVPLTVVWADRAEVRSTLPYVFKKTFSKCVSIIDCFEIFLERPSNLDSKAKTYSNYKSHDTIKYLISMAPQGYVNFISKGWGGRTSDRQLTERCGYLPNLVPGDTVLADRGFTIQDLVASYGASLEIPAFTRGKAQLDKKEVNETRHLASVRIHIERVIGNIRKKYPILGSTIPITLLQTDEISGFTTLDKVVRVACGLSDICESIVPFH</sequence>